<reference evidence="1 2" key="1">
    <citation type="submission" date="2019-04" db="EMBL/GenBank/DDBJ databases">
        <title>Friends and foes A comparative genomics study of 23 Aspergillus species from section Flavi.</title>
        <authorList>
            <consortium name="DOE Joint Genome Institute"/>
            <person name="Kjaerbolling I."/>
            <person name="Vesth T."/>
            <person name="Frisvad J.C."/>
            <person name="Nybo J.L."/>
            <person name="Theobald S."/>
            <person name="Kildgaard S."/>
            <person name="Isbrandt T."/>
            <person name="Kuo A."/>
            <person name="Sato A."/>
            <person name="Lyhne E.K."/>
            <person name="Kogle M.E."/>
            <person name="Wiebenga A."/>
            <person name="Kun R.S."/>
            <person name="Lubbers R.J."/>
            <person name="Makela M.R."/>
            <person name="Barry K."/>
            <person name="Chovatia M."/>
            <person name="Clum A."/>
            <person name="Daum C."/>
            <person name="Haridas S."/>
            <person name="He G."/>
            <person name="LaButti K."/>
            <person name="Lipzen A."/>
            <person name="Mondo S."/>
            <person name="Riley R."/>
            <person name="Salamov A."/>
            <person name="Simmons B.A."/>
            <person name="Magnuson J.K."/>
            <person name="Henrissat B."/>
            <person name="Mortensen U.H."/>
            <person name="Larsen T.O."/>
            <person name="Devries R.P."/>
            <person name="Grigoriev I.V."/>
            <person name="Machida M."/>
            <person name="Baker S.E."/>
            <person name="Andersen M.R."/>
        </authorList>
    </citation>
    <scope>NUCLEOTIDE SEQUENCE [LARGE SCALE GENOMIC DNA]</scope>
    <source>
        <strain evidence="1 2">CBS 117626</strain>
    </source>
</reference>
<protein>
    <submittedName>
        <fullName evidence="1">Uncharacterized protein</fullName>
    </submittedName>
</protein>
<dbReference type="EMBL" id="ML738594">
    <property type="protein sequence ID" value="KAE8166470.1"/>
    <property type="molecule type" value="Genomic_DNA"/>
</dbReference>
<sequence>MDLTGLIISCIYSLACYRALLDTARCRYLAYSSHGPIRTRRGHTVVKALSP</sequence>
<evidence type="ECO:0000313" key="2">
    <source>
        <dbReference type="Proteomes" id="UP000326950"/>
    </source>
</evidence>
<dbReference type="AlphaFoldDB" id="A0A5N6V749"/>
<keyword evidence="2" id="KW-1185">Reference proteome</keyword>
<name>A0A5N6V749_ASPTM</name>
<evidence type="ECO:0000313" key="1">
    <source>
        <dbReference type="EMBL" id="KAE8166470.1"/>
    </source>
</evidence>
<organism evidence="1 2">
    <name type="scientific">Aspergillus tamarii</name>
    <dbReference type="NCBI Taxonomy" id="41984"/>
    <lineage>
        <taxon>Eukaryota</taxon>
        <taxon>Fungi</taxon>
        <taxon>Dikarya</taxon>
        <taxon>Ascomycota</taxon>
        <taxon>Pezizomycotina</taxon>
        <taxon>Eurotiomycetes</taxon>
        <taxon>Eurotiomycetidae</taxon>
        <taxon>Eurotiales</taxon>
        <taxon>Aspergillaceae</taxon>
        <taxon>Aspergillus</taxon>
        <taxon>Aspergillus subgen. Circumdati</taxon>
    </lineage>
</organism>
<proteinExistence type="predicted"/>
<accession>A0A5N6V749</accession>
<dbReference type="Proteomes" id="UP000326950">
    <property type="component" value="Unassembled WGS sequence"/>
</dbReference>
<gene>
    <name evidence="1" type="ORF">BDV40DRAFT_5849</name>
</gene>